<dbReference type="AlphaFoldDB" id="A0A6N6MZG6"/>
<feature type="region of interest" description="Disordered" evidence="1">
    <location>
        <begin position="147"/>
        <end position="177"/>
    </location>
</feature>
<evidence type="ECO:0000313" key="3">
    <source>
        <dbReference type="EMBL" id="KAB1440927.1"/>
    </source>
</evidence>
<dbReference type="OrthoDB" id="9807451at2"/>
<dbReference type="SUPFAM" id="SSF53146">
    <property type="entry name" value="Nitrogenase accessory factor-like"/>
    <property type="match status" value="1"/>
</dbReference>
<dbReference type="InterPro" id="IPR003731">
    <property type="entry name" value="Di-Nase_FeMo-co_biosynth"/>
</dbReference>
<name>A0A6N6MZG6_9BACT</name>
<comment type="caution">
    <text evidence="3">The sequence shown here is derived from an EMBL/GenBank/DDBJ whole genome shotgun (WGS) entry which is preliminary data.</text>
</comment>
<gene>
    <name evidence="3" type="ORF">F8A88_13365</name>
</gene>
<dbReference type="InterPro" id="IPR036105">
    <property type="entry name" value="DiNase_FeMo-co_biosyn_sf"/>
</dbReference>
<accession>A0A6N6MZG6</accession>
<keyword evidence="4" id="KW-1185">Reference proteome</keyword>
<dbReference type="PANTHER" id="PTHR42983">
    <property type="entry name" value="DINITROGENASE IRON-MOLYBDENUM COFACTOR PROTEIN-RELATED"/>
    <property type="match status" value="1"/>
</dbReference>
<dbReference type="PANTHER" id="PTHR42983:SF1">
    <property type="entry name" value="IRON-MOLYBDENUM PROTEIN"/>
    <property type="match status" value="1"/>
</dbReference>
<dbReference type="Gene3D" id="3.30.420.130">
    <property type="entry name" value="Dinitrogenase iron-molybdenum cofactor biosynthesis domain"/>
    <property type="match status" value="1"/>
</dbReference>
<evidence type="ECO:0000259" key="2">
    <source>
        <dbReference type="Pfam" id="PF02579"/>
    </source>
</evidence>
<sequence>MIIAISATGESPDAPMEERFGRASGFLIHDTETGEYTYMDNAANAGLPQAAGIQTAQNLAARGVKAVITGQVGPKAAQALNAGNIPVHNCSGCSVSEAVARFKNNQLQVSAGDPAMGYGAAPATPGGQGCRRLGGSGMGMGMGRGGGRGGGRGMGGRGTGMGGRGIGGGGMGRNRGS</sequence>
<reference evidence="3 4" key="1">
    <citation type="journal article" date="2017" name="Int. J. Syst. Evol. Microbiol.">
        <title>Desulfovibrio senegalensis sp. nov., a mesophilic sulfate reducer isolated from marine sediment.</title>
        <authorList>
            <person name="Thioye A."/>
            <person name="Gam Z.B.A."/>
            <person name="Mbengue M."/>
            <person name="Cayol J.L."/>
            <person name="Joseph-Bartoli M."/>
            <person name="Toure-Kane C."/>
            <person name="Labat M."/>
        </authorList>
    </citation>
    <scope>NUCLEOTIDE SEQUENCE [LARGE SCALE GENOMIC DNA]</scope>
    <source>
        <strain evidence="3 4">DSM 101509</strain>
    </source>
</reference>
<evidence type="ECO:0000313" key="4">
    <source>
        <dbReference type="Proteomes" id="UP000438699"/>
    </source>
</evidence>
<organism evidence="3 4">
    <name type="scientific">Pseudodesulfovibrio senegalensis</name>
    <dbReference type="NCBI Taxonomy" id="1721087"/>
    <lineage>
        <taxon>Bacteria</taxon>
        <taxon>Pseudomonadati</taxon>
        <taxon>Thermodesulfobacteriota</taxon>
        <taxon>Desulfovibrionia</taxon>
        <taxon>Desulfovibrionales</taxon>
        <taxon>Desulfovibrionaceae</taxon>
    </lineage>
</organism>
<dbReference type="Pfam" id="PF02579">
    <property type="entry name" value="Nitro_FeMo-Co"/>
    <property type="match status" value="1"/>
</dbReference>
<dbReference type="InterPro" id="IPR033913">
    <property type="entry name" value="MTH1175_dom"/>
</dbReference>
<dbReference type="EMBL" id="WAIE01000006">
    <property type="protein sequence ID" value="KAB1440927.1"/>
    <property type="molecule type" value="Genomic_DNA"/>
</dbReference>
<dbReference type="RefSeq" id="WP_151151671.1">
    <property type="nucleotide sequence ID" value="NZ_WAIE01000006.1"/>
</dbReference>
<dbReference type="CDD" id="cd00851">
    <property type="entry name" value="MTH1175"/>
    <property type="match status" value="1"/>
</dbReference>
<proteinExistence type="predicted"/>
<feature type="domain" description="Dinitrogenase iron-molybdenum cofactor biosynthesis" evidence="2">
    <location>
        <begin position="14"/>
        <end position="103"/>
    </location>
</feature>
<evidence type="ECO:0000256" key="1">
    <source>
        <dbReference type="SAM" id="MobiDB-lite"/>
    </source>
</evidence>
<protein>
    <submittedName>
        <fullName evidence="3">Dinitrogenase iron-molybdenum cofactor biosynthesis protein</fullName>
    </submittedName>
</protein>
<dbReference type="Proteomes" id="UP000438699">
    <property type="component" value="Unassembled WGS sequence"/>
</dbReference>